<dbReference type="AlphaFoldDB" id="Q0BW03"/>
<keyword evidence="1" id="KW-0472">Membrane</keyword>
<evidence type="ECO:0000313" key="3">
    <source>
        <dbReference type="Proteomes" id="UP000001963"/>
    </source>
</evidence>
<dbReference type="HOGENOM" id="CLU_2954041_0_0_5"/>
<keyword evidence="1" id="KW-0812">Transmembrane</keyword>
<dbReference type="KEGG" id="gbe:GbCGDNIH1_0101"/>
<reference evidence="2 3" key="1">
    <citation type="journal article" date="2007" name="J. Bacteriol.">
        <title>Genome sequence analysis of the emerging human pathogenic acetic acid bacterium Granulibacter bethesdensis.</title>
        <authorList>
            <person name="Greenberg D.E."/>
            <person name="Porcella S.F."/>
            <person name="Zelazny A.M."/>
            <person name="Virtaneva K."/>
            <person name="Sturdevant D.E."/>
            <person name="Kupko J.J.III."/>
            <person name="Barbian K.D."/>
            <person name="Babar A."/>
            <person name="Dorward D.W."/>
            <person name="Holland S.M."/>
        </authorList>
    </citation>
    <scope>NUCLEOTIDE SEQUENCE [LARGE SCALE GENOMIC DNA]</scope>
    <source>
        <strain evidence="3">ATCC BAA-1260 / CGDNIH1</strain>
    </source>
</reference>
<dbReference type="STRING" id="391165.GbCGDNIH1_0101"/>
<accession>Q0BW03</accession>
<keyword evidence="3" id="KW-1185">Reference proteome</keyword>
<proteinExistence type="predicted"/>
<keyword evidence="1" id="KW-1133">Transmembrane helix</keyword>
<evidence type="ECO:0000313" key="2">
    <source>
        <dbReference type="EMBL" id="ABI60999.1"/>
    </source>
</evidence>
<dbReference type="EMBL" id="CP000394">
    <property type="protein sequence ID" value="ABI60999.1"/>
    <property type="molecule type" value="Genomic_DNA"/>
</dbReference>
<gene>
    <name evidence="2" type="ordered locus">GbCGDNIH1_0101</name>
</gene>
<feature type="transmembrane region" description="Helical" evidence="1">
    <location>
        <begin position="20"/>
        <end position="40"/>
    </location>
</feature>
<protein>
    <submittedName>
        <fullName evidence="2">Uncharacterized protein</fullName>
    </submittedName>
</protein>
<name>Q0BW03_GRABC</name>
<sequence length="59" mass="7057">MIWRQTVMTIPNLRLALTEWFKSLTGLFISGILLSFRICIRYQMLKIMECFEGKGYYCK</sequence>
<evidence type="ECO:0000256" key="1">
    <source>
        <dbReference type="SAM" id="Phobius"/>
    </source>
</evidence>
<organism evidence="2 3">
    <name type="scientific">Granulibacter bethesdensis (strain ATCC BAA-1260 / CGDNIH1)</name>
    <dbReference type="NCBI Taxonomy" id="391165"/>
    <lineage>
        <taxon>Bacteria</taxon>
        <taxon>Pseudomonadati</taxon>
        <taxon>Pseudomonadota</taxon>
        <taxon>Alphaproteobacteria</taxon>
        <taxon>Acetobacterales</taxon>
        <taxon>Acetobacteraceae</taxon>
        <taxon>Granulibacter</taxon>
    </lineage>
</organism>
<dbReference type="Proteomes" id="UP000001963">
    <property type="component" value="Chromosome"/>
</dbReference>